<evidence type="ECO:0000256" key="7">
    <source>
        <dbReference type="SAM" id="Phobius"/>
    </source>
</evidence>
<dbReference type="InterPro" id="IPR050352">
    <property type="entry name" value="ABCG_transporters"/>
</dbReference>
<evidence type="ECO:0000256" key="5">
    <source>
        <dbReference type="ARBA" id="ARBA00022989"/>
    </source>
</evidence>
<protein>
    <submittedName>
        <fullName evidence="10">ATP-binding cassette sub-family G member 4</fullName>
    </submittedName>
</protein>
<feature type="transmembrane region" description="Helical" evidence="7">
    <location>
        <begin position="421"/>
        <end position="443"/>
    </location>
</feature>
<dbReference type="EMBL" id="KQ461194">
    <property type="protein sequence ID" value="KPJ06937.1"/>
    <property type="molecule type" value="Genomic_DNA"/>
</dbReference>
<evidence type="ECO:0000259" key="9">
    <source>
        <dbReference type="Pfam" id="PF01061"/>
    </source>
</evidence>
<dbReference type="InterPro" id="IPR003439">
    <property type="entry name" value="ABC_transporter-like_ATP-bd"/>
</dbReference>
<keyword evidence="10" id="KW-0067">ATP-binding</keyword>
<dbReference type="GO" id="GO:0005886">
    <property type="term" value="C:plasma membrane"/>
    <property type="evidence" value="ECO:0007669"/>
    <property type="project" value="TreeGrafter"/>
</dbReference>
<comment type="similarity">
    <text evidence="2">Belongs to the ABC transporter superfamily. ABCG family. Eye pigment precursor importer (TC 3.A.1.204) subfamily.</text>
</comment>
<keyword evidence="10" id="KW-0547">Nucleotide-binding</keyword>
<evidence type="ECO:0000313" key="11">
    <source>
        <dbReference type="Proteomes" id="UP000053240"/>
    </source>
</evidence>
<dbReference type="Pfam" id="PF01061">
    <property type="entry name" value="ABC2_membrane"/>
    <property type="match status" value="1"/>
</dbReference>
<evidence type="ECO:0000256" key="1">
    <source>
        <dbReference type="ARBA" id="ARBA00004141"/>
    </source>
</evidence>
<evidence type="ECO:0000313" key="10">
    <source>
        <dbReference type="EMBL" id="KPJ06937.1"/>
    </source>
</evidence>
<keyword evidence="6 7" id="KW-0472">Membrane</keyword>
<keyword evidence="4 7" id="KW-0812">Transmembrane</keyword>
<evidence type="ECO:0000259" key="8">
    <source>
        <dbReference type="Pfam" id="PF00005"/>
    </source>
</evidence>
<feature type="transmembrane region" description="Helical" evidence="7">
    <location>
        <begin position="248"/>
        <end position="270"/>
    </location>
</feature>
<dbReference type="InterPro" id="IPR013525">
    <property type="entry name" value="ABC2_TM"/>
</dbReference>
<dbReference type="GO" id="GO:0016887">
    <property type="term" value="F:ATP hydrolysis activity"/>
    <property type="evidence" value="ECO:0007669"/>
    <property type="project" value="InterPro"/>
</dbReference>
<keyword evidence="11" id="KW-1185">Reference proteome</keyword>
<reference evidence="10 11" key="1">
    <citation type="journal article" date="2015" name="Nat. Commun.">
        <title>Outbred genome sequencing and CRISPR/Cas9 gene editing in butterflies.</title>
        <authorList>
            <person name="Li X."/>
            <person name="Fan D."/>
            <person name="Zhang W."/>
            <person name="Liu G."/>
            <person name="Zhang L."/>
            <person name="Zhao L."/>
            <person name="Fang X."/>
            <person name="Chen L."/>
            <person name="Dong Y."/>
            <person name="Chen Y."/>
            <person name="Ding Y."/>
            <person name="Zhao R."/>
            <person name="Feng M."/>
            <person name="Zhu Y."/>
            <person name="Feng Y."/>
            <person name="Jiang X."/>
            <person name="Zhu D."/>
            <person name="Xiang H."/>
            <person name="Feng X."/>
            <person name="Li S."/>
            <person name="Wang J."/>
            <person name="Zhang G."/>
            <person name="Kronforst M.R."/>
            <person name="Wang W."/>
        </authorList>
    </citation>
    <scope>NUCLEOTIDE SEQUENCE [LARGE SCALE GENOMIC DNA]</scope>
    <source>
        <strain evidence="10">Ya'a_city_454_Pm</strain>
        <tissue evidence="10">Whole body</tissue>
    </source>
</reference>
<proteinExistence type="inferred from homology"/>
<feature type="domain" description="ABC transporter" evidence="8">
    <location>
        <begin position="4"/>
        <end position="85"/>
    </location>
</feature>
<organism evidence="10 11">
    <name type="scientific">Papilio machaon</name>
    <name type="common">Old World swallowtail butterfly</name>
    <dbReference type="NCBI Taxonomy" id="76193"/>
    <lineage>
        <taxon>Eukaryota</taxon>
        <taxon>Metazoa</taxon>
        <taxon>Ecdysozoa</taxon>
        <taxon>Arthropoda</taxon>
        <taxon>Hexapoda</taxon>
        <taxon>Insecta</taxon>
        <taxon>Pterygota</taxon>
        <taxon>Neoptera</taxon>
        <taxon>Endopterygota</taxon>
        <taxon>Lepidoptera</taxon>
        <taxon>Glossata</taxon>
        <taxon>Ditrysia</taxon>
        <taxon>Papilionoidea</taxon>
        <taxon>Papilionidae</taxon>
        <taxon>Papilioninae</taxon>
        <taxon>Papilio</taxon>
    </lineage>
</organism>
<comment type="subcellular location">
    <subcellularLocation>
        <location evidence="1">Membrane</location>
        <topology evidence="1">Multi-pass membrane protein</topology>
    </subcellularLocation>
</comment>
<keyword evidence="5 7" id="KW-1133">Transmembrane helix</keyword>
<dbReference type="InterPro" id="IPR027417">
    <property type="entry name" value="P-loop_NTPase"/>
</dbReference>
<keyword evidence="3" id="KW-0813">Transport</keyword>
<dbReference type="PANTHER" id="PTHR48041:SF105">
    <property type="entry name" value="FI02074P"/>
    <property type="match status" value="1"/>
</dbReference>
<dbReference type="SUPFAM" id="SSF52540">
    <property type="entry name" value="P-loop containing nucleoside triphosphate hydrolases"/>
    <property type="match status" value="1"/>
</dbReference>
<dbReference type="GO" id="GO:0140359">
    <property type="term" value="F:ABC-type transporter activity"/>
    <property type="evidence" value="ECO:0007669"/>
    <property type="project" value="InterPro"/>
</dbReference>
<name>A0A194QN52_PAPMA</name>
<evidence type="ECO:0000256" key="4">
    <source>
        <dbReference type="ARBA" id="ARBA00022692"/>
    </source>
</evidence>
<sequence length="456" mass="51952">MHDDILQPRLTTLESMRIAAELKLGPEIKKANKKVIVTEILQTLGLWRQRHTMCERLSGGQAKRLAIALELVNNPPVIFLDEPTSGLDVVSVRQLLLLLRLLSRQGRTIICTIHQPSASIFNLFDNAYVICGGQCCYQGAPSQLVPFLAEAQYICPPSHNPADFVIETLAAEITARNKMSDLCQNGKICRWSKDMSVQLSDLEESENNKCMEQVNKDKSLNLEFPTSFCTQFLILIKRLYIQSKRKQLNWFIQLMQYILCGLFIGGIFYMVGNEGSTPMANFKCYICITVFIIYTYTMVPILLLPMEIRIIRREYFNRWYGLKAYYAALTCSTILPANGAILGPSIISPLLVLCCYGMGFGRHIEPGMRFLMHLSYLRYGLTGMTLPLYQNRTRMHCSEDACVYGDPIYVLQELGMDEDTYIIQILGLSVFIVLFRAIAYFTLRHRLANEYSNSII</sequence>
<dbReference type="PANTHER" id="PTHR48041">
    <property type="entry name" value="ABC TRANSPORTER G FAMILY MEMBER 28"/>
    <property type="match status" value="1"/>
</dbReference>
<accession>A0A194QN52</accession>
<evidence type="ECO:0000256" key="3">
    <source>
        <dbReference type="ARBA" id="ARBA00022448"/>
    </source>
</evidence>
<evidence type="ECO:0000256" key="6">
    <source>
        <dbReference type="ARBA" id="ARBA00023136"/>
    </source>
</evidence>
<dbReference type="Pfam" id="PF00005">
    <property type="entry name" value="ABC_tran"/>
    <property type="match status" value="1"/>
</dbReference>
<evidence type="ECO:0000256" key="2">
    <source>
        <dbReference type="ARBA" id="ARBA00005814"/>
    </source>
</evidence>
<dbReference type="InParanoid" id="A0A194QN52"/>
<dbReference type="AlphaFoldDB" id="A0A194QN52"/>
<feature type="transmembrane region" description="Helical" evidence="7">
    <location>
        <begin position="282"/>
        <end position="304"/>
    </location>
</feature>
<dbReference type="Gene3D" id="3.40.50.300">
    <property type="entry name" value="P-loop containing nucleotide triphosphate hydrolases"/>
    <property type="match status" value="1"/>
</dbReference>
<dbReference type="GO" id="GO:0005524">
    <property type="term" value="F:ATP binding"/>
    <property type="evidence" value="ECO:0007669"/>
    <property type="project" value="UniProtKB-KW"/>
</dbReference>
<dbReference type="Proteomes" id="UP000053240">
    <property type="component" value="Unassembled WGS sequence"/>
</dbReference>
<feature type="domain" description="ABC-2 type transporter transmembrane" evidence="9">
    <location>
        <begin position="230"/>
        <end position="334"/>
    </location>
</feature>
<gene>
    <name evidence="10" type="ORF">RR48_11436</name>
</gene>